<feature type="domain" description="Beta-ketoacyl-[acyl-carrier-protein] synthase III N-terminal" evidence="9">
    <location>
        <begin position="118"/>
        <end position="195"/>
    </location>
</feature>
<keyword evidence="3" id="KW-0444">Lipid biosynthesis</keyword>
<keyword evidence="6" id="KW-0443">Lipid metabolism</keyword>
<dbReference type="EMBL" id="CAEZTZ010000007">
    <property type="protein sequence ID" value="CAB4578499.1"/>
    <property type="molecule type" value="Genomic_DNA"/>
</dbReference>
<keyword evidence="4" id="KW-0808">Transferase</keyword>
<dbReference type="AlphaFoldDB" id="A0A6J6ET07"/>
<evidence type="ECO:0000259" key="9">
    <source>
        <dbReference type="Pfam" id="PF08545"/>
    </source>
</evidence>
<comment type="pathway">
    <text evidence="1">Lipid metabolism.</text>
</comment>
<dbReference type="NCBIfam" id="TIGR00747">
    <property type="entry name" value="fabH"/>
    <property type="match status" value="1"/>
</dbReference>
<evidence type="ECO:0000256" key="5">
    <source>
        <dbReference type="ARBA" id="ARBA00022832"/>
    </source>
</evidence>
<evidence type="ECO:0000256" key="4">
    <source>
        <dbReference type="ARBA" id="ARBA00022679"/>
    </source>
</evidence>
<dbReference type="InterPro" id="IPR016039">
    <property type="entry name" value="Thiolase-like"/>
</dbReference>
<sequence length="335" mass="34734">MTQPTLHQAVGSPFTRIISVGAARGDVNVPNDDIVGPIESSDEWIRQRTGVISRTRASASVSAADLATTAANEAIANAKISASEIGAVIIATISNDVLTPSMAALVAERIGATPAAAYDVSAACAGFCYGIAQADALVRAGAAKYVLVIGAEKLSDYAKPTDRTISFLLGDGAGAVIVGPADSVGISPTIWGSDGGKWDAVGMDRPTREAFDDRDGEFPTLRQDGQTVFRWAVWEMAKVAQEALDAAGISAADLAAFIPHQANMRIINEFAKQLNVPDSVVIARDIETTGNTSAASVPLAMHRVLAENPELSGGYALIIGFGAGLVYAAQIVRLP</sequence>
<dbReference type="InterPro" id="IPR004655">
    <property type="entry name" value="FabH"/>
</dbReference>
<dbReference type="NCBIfam" id="NF006829">
    <property type="entry name" value="PRK09352.1"/>
    <property type="match status" value="1"/>
</dbReference>
<feature type="domain" description="Beta-ketoacyl-[acyl-carrier-protein] synthase III C-terminal" evidence="8">
    <location>
        <begin position="244"/>
        <end position="333"/>
    </location>
</feature>
<dbReference type="Gene3D" id="3.40.47.10">
    <property type="match status" value="2"/>
</dbReference>
<evidence type="ECO:0000256" key="6">
    <source>
        <dbReference type="ARBA" id="ARBA00023098"/>
    </source>
</evidence>
<evidence type="ECO:0000256" key="1">
    <source>
        <dbReference type="ARBA" id="ARBA00005189"/>
    </source>
</evidence>
<gene>
    <name evidence="10" type="ORF">UFOPK1767_00124</name>
</gene>
<protein>
    <submittedName>
        <fullName evidence="10">Unannotated protein</fullName>
    </submittedName>
</protein>
<organism evidence="10">
    <name type="scientific">freshwater metagenome</name>
    <dbReference type="NCBI Taxonomy" id="449393"/>
    <lineage>
        <taxon>unclassified sequences</taxon>
        <taxon>metagenomes</taxon>
        <taxon>ecological metagenomes</taxon>
    </lineage>
</organism>
<dbReference type="Pfam" id="PF08541">
    <property type="entry name" value="ACP_syn_III_C"/>
    <property type="match status" value="1"/>
</dbReference>
<evidence type="ECO:0000256" key="3">
    <source>
        <dbReference type="ARBA" id="ARBA00022516"/>
    </source>
</evidence>
<evidence type="ECO:0000256" key="7">
    <source>
        <dbReference type="ARBA" id="ARBA00023160"/>
    </source>
</evidence>
<dbReference type="GO" id="GO:0006633">
    <property type="term" value="P:fatty acid biosynthetic process"/>
    <property type="evidence" value="ECO:0007669"/>
    <property type="project" value="UniProtKB-KW"/>
</dbReference>
<dbReference type="PANTHER" id="PTHR43091">
    <property type="entry name" value="3-OXOACYL-[ACYL-CARRIER-PROTEIN] SYNTHASE"/>
    <property type="match status" value="1"/>
</dbReference>
<dbReference type="CDD" id="cd00830">
    <property type="entry name" value="KAS_III"/>
    <property type="match status" value="1"/>
</dbReference>
<keyword evidence="5" id="KW-0276">Fatty acid metabolism</keyword>
<accession>A0A6J6ET07</accession>
<keyword evidence="7" id="KW-0275">Fatty acid biosynthesis</keyword>
<evidence type="ECO:0000259" key="8">
    <source>
        <dbReference type="Pfam" id="PF08541"/>
    </source>
</evidence>
<proteinExistence type="inferred from homology"/>
<comment type="similarity">
    <text evidence="2">Belongs to the thiolase-like superfamily. FabH family.</text>
</comment>
<evidence type="ECO:0000256" key="2">
    <source>
        <dbReference type="ARBA" id="ARBA00008642"/>
    </source>
</evidence>
<dbReference type="InterPro" id="IPR013751">
    <property type="entry name" value="ACP_syn_III_N"/>
</dbReference>
<evidence type="ECO:0000313" key="10">
    <source>
        <dbReference type="EMBL" id="CAB4578499.1"/>
    </source>
</evidence>
<dbReference type="PANTHER" id="PTHR43091:SF1">
    <property type="entry name" value="BETA-KETOACYL-[ACYL-CARRIER-PROTEIN] SYNTHASE III, CHLOROPLASTIC"/>
    <property type="match status" value="1"/>
</dbReference>
<name>A0A6J6ET07_9ZZZZ</name>
<dbReference type="InterPro" id="IPR013747">
    <property type="entry name" value="ACP_syn_III_C"/>
</dbReference>
<dbReference type="GO" id="GO:0004315">
    <property type="term" value="F:3-oxoacyl-[acyl-carrier-protein] synthase activity"/>
    <property type="evidence" value="ECO:0007669"/>
    <property type="project" value="InterPro"/>
</dbReference>
<dbReference type="Pfam" id="PF08545">
    <property type="entry name" value="ACP_syn_III"/>
    <property type="match status" value="1"/>
</dbReference>
<dbReference type="SUPFAM" id="SSF53901">
    <property type="entry name" value="Thiolase-like"/>
    <property type="match status" value="1"/>
</dbReference>
<reference evidence="10" key="1">
    <citation type="submission" date="2020-05" db="EMBL/GenBank/DDBJ databases">
        <authorList>
            <person name="Chiriac C."/>
            <person name="Salcher M."/>
            <person name="Ghai R."/>
            <person name="Kavagutti S V."/>
        </authorList>
    </citation>
    <scope>NUCLEOTIDE SEQUENCE</scope>
</reference>